<keyword evidence="3" id="KW-1185">Reference proteome</keyword>
<comment type="caution">
    <text evidence="2">The sequence shown here is derived from an EMBL/GenBank/DDBJ whole genome shotgun (WGS) entry which is preliminary data.</text>
</comment>
<proteinExistence type="predicted"/>
<feature type="region of interest" description="Disordered" evidence="1">
    <location>
        <begin position="1"/>
        <end position="34"/>
    </location>
</feature>
<dbReference type="EMBL" id="QNRQ01000013">
    <property type="protein sequence ID" value="RBP36210.1"/>
    <property type="molecule type" value="Genomic_DNA"/>
</dbReference>
<feature type="compositionally biased region" description="Pro residues" evidence="1">
    <location>
        <begin position="14"/>
        <end position="31"/>
    </location>
</feature>
<protein>
    <submittedName>
        <fullName evidence="2">Uncharacterized protein</fullName>
    </submittedName>
</protein>
<reference evidence="2 3" key="1">
    <citation type="submission" date="2018-06" db="EMBL/GenBank/DDBJ databases">
        <title>Genomic Encyclopedia of Type Strains, Phase IV (KMG-IV): sequencing the most valuable type-strain genomes for metagenomic binning, comparative biology and taxonomic classification.</title>
        <authorList>
            <person name="Goeker M."/>
        </authorList>
    </citation>
    <scope>NUCLEOTIDE SEQUENCE [LARGE SCALE GENOMIC DNA]</scope>
    <source>
        <strain evidence="2 3">DSM 25520</strain>
    </source>
</reference>
<name>A0A366H4B2_9BURK</name>
<dbReference type="AlphaFoldDB" id="A0A366H4B2"/>
<evidence type="ECO:0000313" key="3">
    <source>
        <dbReference type="Proteomes" id="UP000253628"/>
    </source>
</evidence>
<organism evidence="2 3">
    <name type="scientific">Eoetvoesiella caeni</name>
    <dbReference type="NCBI Taxonomy" id="645616"/>
    <lineage>
        <taxon>Bacteria</taxon>
        <taxon>Pseudomonadati</taxon>
        <taxon>Pseudomonadota</taxon>
        <taxon>Betaproteobacteria</taxon>
        <taxon>Burkholderiales</taxon>
        <taxon>Alcaligenaceae</taxon>
        <taxon>Eoetvoesiella</taxon>
    </lineage>
</organism>
<evidence type="ECO:0000313" key="2">
    <source>
        <dbReference type="EMBL" id="RBP36210.1"/>
    </source>
</evidence>
<sequence length="74" mass="7843">MSTAFKKVRSDIQSPPPPDDQPQPKPAPRPVRPAGFAKLEQAAVPAVFGMQASISMSTAFKKVRSDTQSPPAAP</sequence>
<accession>A0A366H4B2</accession>
<evidence type="ECO:0000256" key="1">
    <source>
        <dbReference type="SAM" id="MobiDB-lite"/>
    </source>
</evidence>
<dbReference type="Proteomes" id="UP000253628">
    <property type="component" value="Unassembled WGS sequence"/>
</dbReference>
<gene>
    <name evidence="2" type="ORF">DFR37_11341</name>
</gene>